<dbReference type="InterPro" id="IPR052705">
    <property type="entry name" value="Gliding_Motility_GTPase"/>
</dbReference>
<organism evidence="5 6">
    <name type="scientific">Streptomyces alanosinicus</name>
    <dbReference type="NCBI Taxonomy" id="68171"/>
    <lineage>
        <taxon>Bacteria</taxon>
        <taxon>Bacillati</taxon>
        <taxon>Actinomycetota</taxon>
        <taxon>Actinomycetes</taxon>
        <taxon>Kitasatosporales</taxon>
        <taxon>Streptomycetaceae</taxon>
        <taxon>Streptomyces</taxon>
    </lineage>
</organism>
<accession>A0A919D6D6</accession>
<keyword evidence="5" id="KW-0067">ATP-binding</keyword>
<dbReference type="Gene3D" id="3.40.50.300">
    <property type="entry name" value="P-loop containing nucleotide triphosphate hydrolases"/>
    <property type="match status" value="1"/>
</dbReference>
<reference evidence="5" key="1">
    <citation type="journal article" date="2014" name="Int. J. Syst. Evol. Microbiol.">
        <title>Complete genome sequence of Corynebacterium casei LMG S-19264T (=DSM 44701T), isolated from a smear-ripened cheese.</title>
        <authorList>
            <consortium name="US DOE Joint Genome Institute (JGI-PGF)"/>
            <person name="Walter F."/>
            <person name="Albersmeier A."/>
            <person name="Kalinowski J."/>
            <person name="Ruckert C."/>
        </authorList>
    </citation>
    <scope>NUCLEOTIDE SEQUENCE</scope>
    <source>
        <strain evidence="5">JCM 4714</strain>
    </source>
</reference>
<dbReference type="CDD" id="cd00882">
    <property type="entry name" value="Ras_like_GTPase"/>
    <property type="match status" value="1"/>
</dbReference>
<dbReference type="GO" id="GO:0005524">
    <property type="term" value="F:ATP binding"/>
    <property type="evidence" value="ECO:0007669"/>
    <property type="project" value="UniProtKB-KW"/>
</dbReference>
<evidence type="ECO:0000313" key="5">
    <source>
        <dbReference type="EMBL" id="GHE11977.1"/>
    </source>
</evidence>
<keyword evidence="3" id="KW-0378">Hydrolase</keyword>
<keyword evidence="2" id="KW-0547">Nucleotide-binding</keyword>
<protein>
    <submittedName>
        <fullName evidence="5">ATP-binding protein</fullName>
    </submittedName>
</protein>
<comment type="caution">
    <text evidence="5">The sequence shown here is derived from an EMBL/GenBank/DDBJ whole genome shotgun (WGS) entry which is preliminary data.</text>
</comment>
<comment type="similarity">
    <text evidence="1">Belongs to the GPN-loop GTPase family.</text>
</comment>
<gene>
    <name evidence="5" type="ORF">GCM10010339_73640</name>
</gene>
<evidence type="ECO:0000256" key="2">
    <source>
        <dbReference type="ARBA" id="ARBA00022741"/>
    </source>
</evidence>
<dbReference type="PANTHER" id="PTHR42708:SF1">
    <property type="entry name" value="GLIDING MOTILITY PROTEIN MGLA"/>
    <property type="match status" value="1"/>
</dbReference>
<dbReference type="Pfam" id="PF03029">
    <property type="entry name" value="ATP_bind_1"/>
    <property type="match status" value="1"/>
</dbReference>
<dbReference type="PRINTS" id="PR00449">
    <property type="entry name" value="RASTRNSFRMNG"/>
</dbReference>
<evidence type="ECO:0000256" key="4">
    <source>
        <dbReference type="ARBA" id="ARBA00023134"/>
    </source>
</evidence>
<dbReference type="AlphaFoldDB" id="A0A919D6D6"/>
<proteinExistence type="inferred from homology"/>
<keyword evidence="4" id="KW-0342">GTP-binding</keyword>
<name>A0A919D6D6_9ACTN</name>
<dbReference type="PANTHER" id="PTHR42708">
    <property type="entry name" value="ATP/GTP-BINDING PROTEIN-RELATED"/>
    <property type="match status" value="1"/>
</dbReference>
<dbReference type="RefSeq" id="WP_189957967.1">
    <property type="nucleotide sequence ID" value="NZ_BMVG01000031.1"/>
</dbReference>
<dbReference type="InterPro" id="IPR004130">
    <property type="entry name" value="Gpn"/>
</dbReference>
<dbReference type="InterPro" id="IPR027417">
    <property type="entry name" value="P-loop_NTPase"/>
</dbReference>
<dbReference type="EMBL" id="BMVG01000031">
    <property type="protein sequence ID" value="GHE11977.1"/>
    <property type="molecule type" value="Genomic_DNA"/>
</dbReference>
<evidence type="ECO:0000256" key="3">
    <source>
        <dbReference type="ARBA" id="ARBA00022801"/>
    </source>
</evidence>
<dbReference type="GO" id="GO:0016787">
    <property type="term" value="F:hydrolase activity"/>
    <property type="evidence" value="ECO:0007669"/>
    <property type="project" value="UniProtKB-KW"/>
</dbReference>
<reference evidence="5" key="2">
    <citation type="submission" date="2020-09" db="EMBL/GenBank/DDBJ databases">
        <authorList>
            <person name="Sun Q."/>
            <person name="Ohkuma M."/>
        </authorList>
    </citation>
    <scope>NUCLEOTIDE SEQUENCE</scope>
    <source>
        <strain evidence="5">JCM 4714</strain>
    </source>
</reference>
<keyword evidence="6" id="KW-1185">Reference proteome</keyword>
<dbReference type="GO" id="GO:0005525">
    <property type="term" value="F:GTP binding"/>
    <property type="evidence" value="ECO:0007669"/>
    <property type="project" value="UniProtKB-KW"/>
</dbReference>
<dbReference type="Proteomes" id="UP000655443">
    <property type="component" value="Unassembled WGS sequence"/>
</dbReference>
<evidence type="ECO:0000256" key="1">
    <source>
        <dbReference type="ARBA" id="ARBA00005290"/>
    </source>
</evidence>
<sequence>MSAYTTCEAAPPRLRKIKIVIAGGFGTGKTTLVGAVSEVRPLLTEAAMTQASEGVDALVGVESKKTTTVAMDFGRITLHPEIILMLFGTPGQDRFNNIWDDLSRGAAGAVVLVDTRRLEDAFDAVAYFEAQQLPFLIAVNQFDRAPRYLLDEVREALRLDASVPVVACDARDRRSVLEVLKDVVRHALYRLPASPHTVLGART</sequence>
<evidence type="ECO:0000313" key="6">
    <source>
        <dbReference type="Proteomes" id="UP000655443"/>
    </source>
</evidence>
<dbReference type="SUPFAM" id="SSF52540">
    <property type="entry name" value="P-loop containing nucleoside triphosphate hydrolases"/>
    <property type="match status" value="1"/>
</dbReference>